<dbReference type="InterPro" id="IPR005532">
    <property type="entry name" value="SUMF_dom"/>
</dbReference>
<dbReference type="SUPFAM" id="SSF56436">
    <property type="entry name" value="C-type lectin-like"/>
    <property type="match status" value="1"/>
</dbReference>
<dbReference type="EMBL" id="FRFD01000007">
    <property type="protein sequence ID" value="SHO50160.1"/>
    <property type="molecule type" value="Genomic_DNA"/>
</dbReference>
<keyword evidence="3" id="KW-1185">Reference proteome</keyword>
<dbReference type="RefSeq" id="WP_073589292.1">
    <property type="nucleotide sequence ID" value="NZ_FRFD01000007.1"/>
</dbReference>
<organism evidence="2 3">
    <name type="scientific">Anaerocolumna xylanovorans DSM 12503</name>
    <dbReference type="NCBI Taxonomy" id="1121345"/>
    <lineage>
        <taxon>Bacteria</taxon>
        <taxon>Bacillati</taxon>
        <taxon>Bacillota</taxon>
        <taxon>Clostridia</taxon>
        <taxon>Lachnospirales</taxon>
        <taxon>Lachnospiraceae</taxon>
        <taxon>Anaerocolumna</taxon>
    </lineage>
</organism>
<dbReference type="Proteomes" id="UP000184612">
    <property type="component" value="Unassembled WGS sequence"/>
</dbReference>
<evidence type="ECO:0000259" key="1">
    <source>
        <dbReference type="Pfam" id="PF03781"/>
    </source>
</evidence>
<accession>A0A1M7YBZ6</accession>
<dbReference type="AlphaFoldDB" id="A0A1M7YBZ6"/>
<name>A0A1M7YBZ6_9FIRM</name>
<dbReference type="InterPro" id="IPR016187">
    <property type="entry name" value="CTDL_fold"/>
</dbReference>
<protein>
    <submittedName>
        <fullName evidence="2">Sulfatase-modifying factor enzyme 1</fullName>
    </submittedName>
</protein>
<reference evidence="2 3" key="1">
    <citation type="submission" date="2016-12" db="EMBL/GenBank/DDBJ databases">
        <authorList>
            <person name="Song W.-J."/>
            <person name="Kurnit D.M."/>
        </authorList>
    </citation>
    <scope>NUCLEOTIDE SEQUENCE [LARGE SCALE GENOMIC DNA]</scope>
    <source>
        <strain evidence="2 3">DSM 12503</strain>
    </source>
</reference>
<gene>
    <name evidence="2" type="ORF">SAMN02745217_02611</name>
</gene>
<dbReference type="OrthoDB" id="9768004at2"/>
<dbReference type="InterPro" id="IPR042095">
    <property type="entry name" value="SUMF_sf"/>
</dbReference>
<sequence>MKHVKESVVLKYDNNGMPSFMVKVENTAPTPKEAERIFFVNGVEYDSIYLSQFLNSVFDGRAYSLPFQEPKTGISMDEMITACRAKGEGWHLLTNAEWKYIQDQTKKGVHGNTDVGSWHKDGNEKGIESDWGKTLTGSGPASWFHNGNKETGIADTVGNVWKTVSGMRLKKGVLQYMPDNNAAAPDADLSKESDQFVNLLSDDKPVKIGPRDGAIVITTGEVEDGWDAVERDEVLIDLKEIPEILSDLGVITKDADGVEESHEWFAADANLEEAVEFVGGRYSYTSYAGPSALNLSHPRSGVSANFGFFSACLGNPVTR</sequence>
<evidence type="ECO:0000313" key="3">
    <source>
        <dbReference type="Proteomes" id="UP000184612"/>
    </source>
</evidence>
<dbReference type="STRING" id="1121345.SAMN02745217_02611"/>
<dbReference type="Pfam" id="PF03781">
    <property type="entry name" value="FGE-sulfatase"/>
    <property type="match status" value="1"/>
</dbReference>
<feature type="domain" description="Sulfatase-modifying factor enzyme-like" evidence="1">
    <location>
        <begin position="68"/>
        <end position="165"/>
    </location>
</feature>
<proteinExistence type="predicted"/>
<evidence type="ECO:0000313" key="2">
    <source>
        <dbReference type="EMBL" id="SHO50160.1"/>
    </source>
</evidence>
<dbReference type="Gene3D" id="3.90.1580.10">
    <property type="entry name" value="paralog of FGE (formylglycine-generating enzyme)"/>
    <property type="match status" value="1"/>
</dbReference>